<dbReference type="PANTHER" id="PTHR42928">
    <property type="entry name" value="TRICARBOXYLATE-BINDING PROTEIN"/>
    <property type="match status" value="1"/>
</dbReference>
<dbReference type="PROSITE" id="PS51257">
    <property type="entry name" value="PROKAR_LIPOPROTEIN"/>
    <property type="match status" value="1"/>
</dbReference>
<dbReference type="OrthoDB" id="8818816at2"/>
<dbReference type="PANTHER" id="PTHR42928:SF5">
    <property type="entry name" value="BLR1237 PROTEIN"/>
    <property type="match status" value="1"/>
</dbReference>
<feature type="signal peptide" evidence="2">
    <location>
        <begin position="1"/>
        <end position="25"/>
    </location>
</feature>
<evidence type="ECO:0008006" key="5">
    <source>
        <dbReference type="Google" id="ProtNLM"/>
    </source>
</evidence>
<dbReference type="Gene3D" id="3.40.190.10">
    <property type="entry name" value="Periplasmic binding protein-like II"/>
    <property type="match status" value="1"/>
</dbReference>
<dbReference type="RefSeq" id="WP_094854502.1">
    <property type="nucleotide sequence ID" value="NZ_NEVM01000005.1"/>
</dbReference>
<dbReference type="InterPro" id="IPR005064">
    <property type="entry name" value="BUG"/>
</dbReference>
<evidence type="ECO:0000256" key="1">
    <source>
        <dbReference type="ARBA" id="ARBA00006987"/>
    </source>
</evidence>
<dbReference type="Proteomes" id="UP000216020">
    <property type="component" value="Unassembled WGS sequence"/>
</dbReference>
<keyword evidence="2" id="KW-0732">Signal</keyword>
<dbReference type="EMBL" id="NEVM01000005">
    <property type="protein sequence ID" value="OZI30063.1"/>
    <property type="molecule type" value="Genomic_DNA"/>
</dbReference>
<feature type="chain" id="PRO_5012492386" description="LacI family transcriptional regulator" evidence="2">
    <location>
        <begin position="26"/>
        <end position="327"/>
    </location>
</feature>
<dbReference type="InterPro" id="IPR042100">
    <property type="entry name" value="Bug_dom1"/>
</dbReference>
<protein>
    <recommendedName>
        <fullName evidence="5">LacI family transcriptional regulator</fullName>
    </recommendedName>
</protein>
<dbReference type="CDD" id="cd07012">
    <property type="entry name" value="PBP2_Bug_TTT"/>
    <property type="match status" value="1"/>
</dbReference>
<dbReference type="AlphaFoldDB" id="A0A261S0M6"/>
<comment type="caution">
    <text evidence="3">The sequence shown here is derived from an EMBL/GenBank/DDBJ whole genome shotgun (WGS) entry which is preliminary data.</text>
</comment>
<dbReference type="Gene3D" id="3.40.190.150">
    <property type="entry name" value="Bordetella uptake gene, domain 1"/>
    <property type="match status" value="1"/>
</dbReference>
<evidence type="ECO:0000256" key="2">
    <source>
        <dbReference type="SAM" id="SignalP"/>
    </source>
</evidence>
<dbReference type="SUPFAM" id="SSF53850">
    <property type="entry name" value="Periplasmic binding protein-like II"/>
    <property type="match status" value="1"/>
</dbReference>
<accession>A0A261S0M6</accession>
<keyword evidence="4" id="KW-1185">Reference proteome</keyword>
<sequence>MKKLFQALMALVTLATALGCATAGAAERYPDHPVRLIVPFAGGTSTDLVARVLGEALSRKLGQPFIVENRPGAGGSIGTDYVAKSRKDGYTLTLGTVGTLSINPALYPALSYSPERDFSYLSMPGYTPTLLVVRADAPYKTLAELVAYAKTHPDKLSFGSAGNGTSGHLAGELLKSMAGIQMTHIPFKEGGQALAAVLGGQVDFMFYHPAAVLPYIRSGKMRALAASSARRSGAAPDVPTMGESGYPGFDLTAWFMLAGPAGLEGDVRQKLIGAAADVLREAEVRKQLTALGLEGAGSLAAGQLAGFVGAETAKWSKVVKDAGARID</sequence>
<reference evidence="4" key="1">
    <citation type="submission" date="2017-05" db="EMBL/GenBank/DDBJ databases">
        <title>Complete and WGS of Bordetella genogroups.</title>
        <authorList>
            <person name="Spilker T."/>
            <person name="Lipuma J."/>
        </authorList>
    </citation>
    <scope>NUCLEOTIDE SEQUENCE [LARGE SCALE GENOMIC DNA]</scope>
    <source>
        <strain evidence="4">AU16122</strain>
    </source>
</reference>
<proteinExistence type="inferred from homology"/>
<dbReference type="PIRSF" id="PIRSF017082">
    <property type="entry name" value="YflP"/>
    <property type="match status" value="1"/>
</dbReference>
<dbReference type="Pfam" id="PF03401">
    <property type="entry name" value="TctC"/>
    <property type="match status" value="1"/>
</dbReference>
<gene>
    <name evidence="3" type="ORF">CAL29_18510</name>
</gene>
<evidence type="ECO:0000313" key="3">
    <source>
        <dbReference type="EMBL" id="OZI30063.1"/>
    </source>
</evidence>
<evidence type="ECO:0000313" key="4">
    <source>
        <dbReference type="Proteomes" id="UP000216020"/>
    </source>
</evidence>
<name>A0A261S0M6_9BORD</name>
<comment type="similarity">
    <text evidence="1">Belongs to the UPF0065 (bug) family.</text>
</comment>
<organism evidence="3 4">
    <name type="scientific">Bordetella genomosp. 10</name>
    <dbReference type="NCBI Taxonomy" id="1416804"/>
    <lineage>
        <taxon>Bacteria</taxon>
        <taxon>Pseudomonadati</taxon>
        <taxon>Pseudomonadota</taxon>
        <taxon>Betaproteobacteria</taxon>
        <taxon>Burkholderiales</taxon>
        <taxon>Alcaligenaceae</taxon>
        <taxon>Bordetella</taxon>
    </lineage>
</organism>